<dbReference type="Pfam" id="PF13505">
    <property type="entry name" value="OMP_b-brl"/>
    <property type="match status" value="1"/>
</dbReference>
<evidence type="ECO:0000256" key="1">
    <source>
        <dbReference type="ARBA" id="ARBA00022729"/>
    </source>
</evidence>
<evidence type="ECO:0000313" key="4">
    <source>
        <dbReference type="EMBL" id="MDO3721947.1"/>
    </source>
</evidence>
<accession>A0ABT8W124</accession>
<feature type="chain" id="PRO_5046549106" evidence="2">
    <location>
        <begin position="21"/>
        <end position="210"/>
    </location>
</feature>
<name>A0ABT8W124_9GAMM</name>
<dbReference type="InterPro" id="IPR011250">
    <property type="entry name" value="OMP/PagP_B-barrel"/>
</dbReference>
<keyword evidence="1 2" id="KW-0732">Signal</keyword>
<evidence type="ECO:0000259" key="3">
    <source>
        <dbReference type="Pfam" id="PF13505"/>
    </source>
</evidence>
<gene>
    <name evidence="4" type="ORF">QVZ43_09440</name>
</gene>
<sequence>MNKVLRTSLLAALITPTLTAAPLASAQEKFREDLYYVGVLGSLFNYRSVLERVPLEGGGRTQQYNDGWGSGVTLVAGDHISELFHVELRLGGGFKEADIGNTGASLNVDYFASWYIGLHYHLGEGANIYGQFGFSYIGGDADLPNEEARYAFPQLQEEFPESAFSKSWIAGLDYEVLDNVYFVLEGGNLFEDTLTEVNTFQFNSGVRYEF</sequence>
<dbReference type="InterPro" id="IPR027385">
    <property type="entry name" value="Beta-barrel_OMP"/>
</dbReference>
<dbReference type="SUPFAM" id="SSF56925">
    <property type="entry name" value="OMPA-like"/>
    <property type="match status" value="1"/>
</dbReference>
<protein>
    <submittedName>
        <fullName evidence="4">Outer membrane beta-barrel protein</fullName>
    </submittedName>
</protein>
<organism evidence="4 5">
    <name type="scientific">Marinobacter suaedae</name>
    <dbReference type="NCBI Taxonomy" id="3057675"/>
    <lineage>
        <taxon>Bacteria</taxon>
        <taxon>Pseudomonadati</taxon>
        <taxon>Pseudomonadota</taxon>
        <taxon>Gammaproteobacteria</taxon>
        <taxon>Pseudomonadales</taxon>
        <taxon>Marinobacteraceae</taxon>
        <taxon>Marinobacter</taxon>
    </lineage>
</organism>
<comment type="caution">
    <text evidence="4">The sequence shown here is derived from an EMBL/GenBank/DDBJ whole genome shotgun (WGS) entry which is preliminary data.</text>
</comment>
<reference evidence="4" key="1">
    <citation type="submission" date="2023-07" db="EMBL/GenBank/DDBJ databases">
        <title>Marinobacter sp. chi1 genome sequencing and assembly.</title>
        <authorList>
            <person name="Park S."/>
        </authorList>
    </citation>
    <scope>NUCLEOTIDE SEQUENCE</scope>
    <source>
        <strain evidence="4">Chi1</strain>
    </source>
</reference>
<dbReference type="Proteomes" id="UP001168640">
    <property type="component" value="Unassembled WGS sequence"/>
</dbReference>
<evidence type="ECO:0000313" key="5">
    <source>
        <dbReference type="Proteomes" id="UP001168640"/>
    </source>
</evidence>
<keyword evidence="5" id="KW-1185">Reference proteome</keyword>
<dbReference type="EMBL" id="JAUMIS010000002">
    <property type="protein sequence ID" value="MDO3721947.1"/>
    <property type="molecule type" value="Genomic_DNA"/>
</dbReference>
<evidence type="ECO:0000256" key="2">
    <source>
        <dbReference type="SAM" id="SignalP"/>
    </source>
</evidence>
<proteinExistence type="predicted"/>
<feature type="domain" description="Outer membrane protein beta-barrel" evidence="3">
    <location>
        <begin position="17"/>
        <end position="210"/>
    </location>
</feature>
<dbReference type="RefSeq" id="WP_302909739.1">
    <property type="nucleotide sequence ID" value="NZ_JAUMIS010000002.1"/>
</dbReference>
<feature type="signal peptide" evidence="2">
    <location>
        <begin position="1"/>
        <end position="20"/>
    </location>
</feature>